<name>A0A2S5BHS6_9BASI</name>
<accession>A0A2S5BHS6</accession>
<organism evidence="2 3">
    <name type="scientific">Rhodotorula taiwanensis</name>
    <dbReference type="NCBI Taxonomy" id="741276"/>
    <lineage>
        <taxon>Eukaryota</taxon>
        <taxon>Fungi</taxon>
        <taxon>Dikarya</taxon>
        <taxon>Basidiomycota</taxon>
        <taxon>Pucciniomycotina</taxon>
        <taxon>Microbotryomycetes</taxon>
        <taxon>Sporidiobolales</taxon>
        <taxon>Sporidiobolaceae</taxon>
        <taxon>Rhodotorula</taxon>
    </lineage>
</organism>
<proteinExistence type="predicted"/>
<evidence type="ECO:0000313" key="3">
    <source>
        <dbReference type="Proteomes" id="UP000237144"/>
    </source>
</evidence>
<dbReference type="EMBL" id="PJQD01000005">
    <property type="protein sequence ID" value="POY76304.1"/>
    <property type="molecule type" value="Genomic_DNA"/>
</dbReference>
<sequence length="340" mass="37450">MAALIKQYLCCCLPQSSSSQDQHSQQDERQPLLNPDILPTTTEQQQAEQDQLRHILHLAEQHVIVVQDETPQPPPPSSLGGGGPTRSRPPPALGIVLDHLDDRHRNPNGIPPIPLESVTAPISATTSRSRRRREGRTVAFDESAPRPPRTWGRRVVHLDRNTWTELDAQGSSAATRHSGRKRNGDGAAGQRPASSHSMKTLPRASRPAGFSTLGAGDDDSEDLTPREGDDDRDDREQDQDEEEDDLASTRFGTVDSYQTARESGWHSTRQHEAESSASGRRTGRRHARDLWSHDGADASATNRQELADAIERLEQEIDTWTLPDHGPFVADLGKSGNNAD</sequence>
<reference evidence="2 3" key="1">
    <citation type="journal article" date="2018" name="Front. Microbiol.">
        <title>Prospects for Fungal Bioremediation of Acidic Radioactive Waste Sites: Characterization and Genome Sequence of Rhodotorula taiwanensis MD1149.</title>
        <authorList>
            <person name="Tkavc R."/>
            <person name="Matrosova V.Y."/>
            <person name="Grichenko O.E."/>
            <person name="Gostincar C."/>
            <person name="Volpe R.P."/>
            <person name="Klimenkova P."/>
            <person name="Gaidamakova E.K."/>
            <person name="Zhou C.E."/>
            <person name="Stewart B.J."/>
            <person name="Lyman M.G."/>
            <person name="Malfatti S.A."/>
            <person name="Rubinfeld B."/>
            <person name="Courtot M."/>
            <person name="Singh J."/>
            <person name="Dalgard C.L."/>
            <person name="Hamilton T."/>
            <person name="Frey K.G."/>
            <person name="Gunde-Cimerman N."/>
            <person name="Dugan L."/>
            <person name="Daly M.J."/>
        </authorList>
    </citation>
    <scope>NUCLEOTIDE SEQUENCE [LARGE SCALE GENOMIC DNA]</scope>
    <source>
        <strain evidence="2 3">MD1149</strain>
    </source>
</reference>
<keyword evidence="3" id="KW-1185">Reference proteome</keyword>
<comment type="caution">
    <text evidence="2">The sequence shown here is derived from an EMBL/GenBank/DDBJ whole genome shotgun (WGS) entry which is preliminary data.</text>
</comment>
<evidence type="ECO:0000256" key="1">
    <source>
        <dbReference type="SAM" id="MobiDB-lite"/>
    </source>
</evidence>
<gene>
    <name evidence="2" type="ORF">BMF94_0499</name>
</gene>
<feature type="compositionally biased region" description="Polar residues" evidence="1">
    <location>
        <begin position="255"/>
        <end position="267"/>
    </location>
</feature>
<evidence type="ECO:0000313" key="2">
    <source>
        <dbReference type="EMBL" id="POY76304.1"/>
    </source>
</evidence>
<feature type="region of interest" description="Disordered" evidence="1">
    <location>
        <begin position="16"/>
        <end position="36"/>
    </location>
</feature>
<feature type="compositionally biased region" description="Polar residues" evidence="1">
    <location>
        <begin position="163"/>
        <end position="175"/>
    </location>
</feature>
<dbReference type="AlphaFoldDB" id="A0A2S5BHS6"/>
<dbReference type="OrthoDB" id="2529100at2759"/>
<feature type="region of interest" description="Disordered" evidence="1">
    <location>
        <begin position="67"/>
        <end position="302"/>
    </location>
</feature>
<feature type="compositionally biased region" description="Acidic residues" evidence="1">
    <location>
        <begin position="230"/>
        <end position="246"/>
    </location>
</feature>
<protein>
    <submittedName>
        <fullName evidence="2">Uncharacterized protein</fullName>
    </submittedName>
</protein>
<dbReference type="Proteomes" id="UP000237144">
    <property type="component" value="Unassembled WGS sequence"/>
</dbReference>